<protein>
    <submittedName>
        <fullName evidence="6">FRAS1-related extracellular matrix protein 3</fullName>
    </submittedName>
</protein>
<evidence type="ECO:0000313" key="6">
    <source>
        <dbReference type="RefSeq" id="XP_032042143.1"/>
    </source>
</evidence>
<dbReference type="InParanoid" id="A0A6J3CXV5"/>
<dbReference type="KEGG" id="aful:116488593"/>
<dbReference type="GO" id="GO:0009653">
    <property type="term" value="P:anatomical structure morphogenesis"/>
    <property type="evidence" value="ECO:0007669"/>
    <property type="project" value="TreeGrafter"/>
</dbReference>
<proteinExistence type="predicted"/>
<sequence>MAAFEIPELVIVEIVDPGDVSTAYIPQLAYRVEEDVGGLLIPPRRSGDVIQQLMVICSALQGSAAGTVPSTVLSFSDYISHPEGHSSVVYFNKNETEKSCHIIIIDDSLYEEEETFNISLSMPRGGQVGTEFLSTEVIILVDIDDGISMFCSVIGVC</sequence>
<evidence type="ECO:0000256" key="2">
    <source>
        <dbReference type="ARBA" id="ARBA00022737"/>
    </source>
</evidence>
<reference evidence="6" key="1">
    <citation type="submission" date="2025-08" db="UniProtKB">
        <authorList>
            <consortium name="RefSeq"/>
        </authorList>
    </citation>
    <scope>IDENTIFICATION</scope>
    <source>
        <tissue evidence="6">Lung</tissue>
    </source>
</reference>
<dbReference type="Pfam" id="PF03160">
    <property type="entry name" value="Calx-beta"/>
    <property type="match status" value="1"/>
</dbReference>
<dbReference type="GeneID" id="116488593"/>
<evidence type="ECO:0000313" key="5">
    <source>
        <dbReference type="Proteomes" id="UP000504639"/>
    </source>
</evidence>
<dbReference type="PANTHER" id="PTHR45739">
    <property type="entry name" value="MATRIX PROTEIN, PUTATIVE-RELATED"/>
    <property type="match status" value="1"/>
</dbReference>
<evidence type="ECO:0000259" key="4">
    <source>
        <dbReference type="Pfam" id="PF03160"/>
    </source>
</evidence>
<dbReference type="GO" id="GO:0016020">
    <property type="term" value="C:membrane"/>
    <property type="evidence" value="ECO:0007669"/>
    <property type="project" value="InterPro"/>
</dbReference>
<keyword evidence="1" id="KW-0732">Signal</keyword>
<dbReference type="AlphaFoldDB" id="A0A6J3CXV5"/>
<name>A0A6J3CXV5_AYTFU</name>
<feature type="domain" description="Calx-beta" evidence="4">
    <location>
        <begin position="86"/>
        <end position="128"/>
    </location>
</feature>
<evidence type="ECO:0000256" key="1">
    <source>
        <dbReference type="ARBA" id="ARBA00022729"/>
    </source>
</evidence>
<dbReference type="Gene3D" id="2.60.40.2030">
    <property type="match status" value="1"/>
</dbReference>
<dbReference type="GO" id="GO:0007154">
    <property type="term" value="P:cell communication"/>
    <property type="evidence" value="ECO:0007669"/>
    <property type="project" value="InterPro"/>
</dbReference>
<dbReference type="InterPro" id="IPR051561">
    <property type="entry name" value="FRAS1_ECM"/>
</dbReference>
<dbReference type="Proteomes" id="UP000504639">
    <property type="component" value="Chromosome 4"/>
</dbReference>
<dbReference type="CTD" id="166752"/>
<keyword evidence="2" id="KW-0677">Repeat</keyword>
<dbReference type="RefSeq" id="XP_032042143.1">
    <property type="nucleotide sequence ID" value="XM_032186252.1"/>
</dbReference>
<evidence type="ECO:0000256" key="3">
    <source>
        <dbReference type="ARBA" id="ARBA00022837"/>
    </source>
</evidence>
<dbReference type="InterPro" id="IPR003644">
    <property type="entry name" value="Calx_beta"/>
</dbReference>
<keyword evidence="5" id="KW-1185">Reference proteome</keyword>
<organism evidence="5 6">
    <name type="scientific">Aythya fuligula</name>
    <name type="common">Tufted duck</name>
    <name type="synonym">Anas fuligula</name>
    <dbReference type="NCBI Taxonomy" id="219594"/>
    <lineage>
        <taxon>Eukaryota</taxon>
        <taxon>Metazoa</taxon>
        <taxon>Chordata</taxon>
        <taxon>Craniata</taxon>
        <taxon>Vertebrata</taxon>
        <taxon>Euteleostomi</taxon>
        <taxon>Archelosauria</taxon>
        <taxon>Archosauria</taxon>
        <taxon>Dinosauria</taxon>
        <taxon>Saurischia</taxon>
        <taxon>Theropoda</taxon>
        <taxon>Coelurosauria</taxon>
        <taxon>Aves</taxon>
        <taxon>Neognathae</taxon>
        <taxon>Galloanserae</taxon>
        <taxon>Anseriformes</taxon>
        <taxon>Anatidae</taxon>
        <taxon>Aythyinae</taxon>
        <taxon>Aythya</taxon>
    </lineage>
</organism>
<gene>
    <name evidence="6" type="primary">FREM3</name>
</gene>
<dbReference type="InterPro" id="IPR038081">
    <property type="entry name" value="CalX-like_sf"/>
</dbReference>
<keyword evidence="3" id="KW-0106">Calcium</keyword>
<dbReference type="SUPFAM" id="SSF141072">
    <property type="entry name" value="CalX-like"/>
    <property type="match status" value="1"/>
</dbReference>
<accession>A0A6J3CXV5</accession>
<dbReference type="PANTHER" id="PTHR45739:SF8">
    <property type="entry name" value="FRAS1-RELATED EXTRACELLULAR MATRIX PROTEIN 1"/>
    <property type="match status" value="1"/>
</dbReference>